<accession>A0A9Q3QWR7</accession>
<organism evidence="1 2">
    <name type="scientific">Rhizobium lentis</name>
    <dbReference type="NCBI Taxonomy" id="1138194"/>
    <lineage>
        <taxon>Bacteria</taxon>
        <taxon>Pseudomonadati</taxon>
        <taxon>Pseudomonadota</taxon>
        <taxon>Alphaproteobacteria</taxon>
        <taxon>Hyphomicrobiales</taxon>
        <taxon>Rhizobiaceae</taxon>
        <taxon>Rhizobium/Agrobacterium group</taxon>
        <taxon>Rhizobium</taxon>
    </lineage>
</organism>
<dbReference type="Pfam" id="PF19495">
    <property type="entry name" value="DUF6030"/>
    <property type="match status" value="1"/>
</dbReference>
<dbReference type="AlphaFoldDB" id="A0A9Q3QWR7"/>
<protein>
    <submittedName>
        <fullName evidence="1">Exopolysaccharide synthesis protein</fullName>
    </submittedName>
</protein>
<dbReference type="Proteomes" id="UP000749740">
    <property type="component" value="Unassembled WGS sequence"/>
</dbReference>
<comment type="caution">
    <text evidence="1">The sequence shown here is derived from an EMBL/GenBank/DDBJ whole genome shotgun (WGS) entry which is preliminary data.</text>
</comment>
<name>A0A9Q3QWR7_9HYPH</name>
<dbReference type="EMBL" id="JABDYC010000009">
    <property type="protein sequence ID" value="MBX5025551.1"/>
    <property type="molecule type" value="Genomic_DNA"/>
</dbReference>
<evidence type="ECO:0000313" key="1">
    <source>
        <dbReference type="EMBL" id="MBX5025551.1"/>
    </source>
</evidence>
<dbReference type="InterPro" id="IPR046071">
    <property type="entry name" value="DUF6030"/>
</dbReference>
<reference evidence="1" key="1">
    <citation type="submission" date="2020-04" db="EMBL/GenBank/DDBJ databases">
        <title>Global-level population genomics: horizontal gene transfer, symbiosis and evolution in Rhizobia.</title>
        <authorList>
            <person name="Gai Y."/>
        </authorList>
    </citation>
    <scope>NUCLEOTIDE SEQUENCE</scope>
    <source>
        <strain evidence="1">BLR57</strain>
    </source>
</reference>
<gene>
    <name evidence="1" type="ORF">HJB63_23770</name>
</gene>
<proteinExistence type="predicted"/>
<evidence type="ECO:0000313" key="2">
    <source>
        <dbReference type="Proteomes" id="UP000749740"/>
    </source>
</evidence>
<sequence>MVPLRSNHGRLFWPALLAVLLLAGTAVFYHQTRRVENPVGPFEHRALNKTARLPGIAVHTATTASSPLPPKSVSRHLIELPKLELTSQFLRTWLASGPHICGALREGGIEMSEWKAASMRNRSYECYFQRIYERNEVRPLSSTFLRVRGNEMGEIVDIGAKLVGPETDAQGRLSPAVLRIFELIVKQACWPDFEDTLGSIQNLRDVEHERFGSYLSFTREAGSENNFNFALGLRATSGPQMRTKGYFSKDRWLAAPNPRNVPANVILMDHLDTPISAHCAR</sequence>